<accession>A0A0A8Z870</accession>
<proteinExistence type="predicted"/>
<evidence type="ECO:0000313" key="1">
    <source>
        <dbReference type="EMBL" id="JAD31042.1"/>
    </source>
</evidence>
<name>A0A0A8Z870_ARUDO</name>
<reference evidence="1" key="1">
    <citation type="submission" date="2014-09" db="EMBL/GenBank/DDBJ databases">
        <authorList>
            <person name="Magalhaes I.L.F."/>
            <person name="Oliveira U."/>
            <person name="Santos F.R."/>
            <person name="Vidigal T.H.D.A."/>
            <person name="Brescovit A.D."/>
            <person name="Santos A.J."/>
        </authorList>
    </citation>
    <scope>NUCLEOTIDE SEQUENCE</scope>
    <source>
        <tissue evidence="1">Shoot tissue taken approximately 20 cm above the soil surface</tissue>
    </source>
</reference>
<organism evidence="1">
    <name type="scientific">Arundo donax</name>
    <name type="common">Giant reed</name>
    <name type="synonym">Donax arundinaceus</name>
    <dbReference type="NCBI Taxonomy" id="35708"/>
    <lineage>
        <taxon>Eukaryota</taxon>
        <taxon>Viridiplantae</taxon>
        <taxon>Streptophyta</taxon>
        <taxon>Embryophyta</taxon>
        <taxon>Tracheophyta</taxon>
        <taxon>Spermatophyta</taxon>
        <taxon>Magnoliopsida</taxon>
        <taxon>Liliopsida</taxon>
        <taxon>Poales</taxon>
        <taxon>Poaceae</taxon>
        <taxon>PACMAD clade</taxon>
        <taxon>Arundinoideae</taxon>
        <taxon>Arundineae</taxon>
        <taxon>Arundo</taxon>
    </lineage>
</organism>
<dbReference type="AlphaFoldDB" id="A0A0A8Z870"/>
<reference evidence="1" key="2">
    <citation type="journal article" date="2015" name="Data Brief">
        <title>Shoot transcriptome of the giant reed, Arundo donax.</title>
        <authorList>
            <person name="Barrero R.A."/>
            <person name="Guerrero F.D."/>
            <person name="Moolhuijzen P."/>
            <person name="Goolsby J.A."/>
            <person name="Tidwell J."/>
            <person name="Bellgard S.E."/>
            <person name="Bellgard M.I."/>
        </authorList>
    </citation>
    <scope>NUCLEOTIDE SEQUENCE</scope>
    <source>
        <tissue evidence="1">Shoot tissue taken approximately 20 cm above the soil surface</tissue>
    </source>
</reference>
<protein>
    <submittedName>
        <fullName evidence="1">Uncharacterized protein</fullName>
    </submittedName>
</protein>
<sequence length="23" mass="2569">MIHAVLICEVGHVIDQLLPLELI</sequence>
<dbReference type="EMBL" id="GBRH01266853">
    <property type="protein sequence ID" value="JAD31042.1"/>
    <property type="molecule type" value="Transcribed_RNA"/>
</dbReference>